<dbReference type="EMBL" id="GBRH01193358">
    <property type="protein sequence ID" value="JAE04538.1"/>
    <property type="molecule type" value="Transcribed_RNA"/>
</dbReference>
<evidence type="ECO:0000313" key="1">
    <source>
        <dbReference type="EMBL" id="JAE04538.1"/>
    </source>
</evidence>
<protein>
    <submittedName>
        <fullName evidence="1">Uncharacterized protein</fullName>
    </submittedName>
</protein>
<proteinExistence type="predicted"/>
<reference evidence="1" key="2">
    <citation type="journal article" date="2015" name="Data Brief">
        <title>Shoot transcriptome of the giant reed, Arundo donax.</title>
        <authorList>
            <person name="Barrero R.A."/>
            <person name="Guerrero F.D."/>
            <person name="Moolhuijzen P."/>
            <person name="Goolsby J.A."/>
            <person name="Tidwell J."/>
            <person name="Bellgard S.E."/>
            <person name="Bellgard M.I."/>
        </authorList>
    </citation>
    <scope>NUCLEOTIDE SEQUENCE</scope>
    <source>
        <tissue evidence="1">Shoot tissue taken approximately 20 cm above the soil surface</tissue>
    </source>
</reference>
<name>A0A0A9I3H8_ARUDO</name>
<reference evidence="1" key="1">
    <citation type="submission" date="2014-09" db="EMBL/GenBank/DDBJ databases">
        <authorList>
            <person name="Magalhaes I.L.F."/>
            <person name="Oliveira U."/>
            <person name="Santos F.R."/>
            <person name="Vidigal T.H.D.A."/>
            <person name="Brescovit A.D."/>
            <person name="Santos A.J."/>
        </authorList>
    </citation>
    <scope>NUCLEOTIDE SEQUENCE</scope>
    <source>
        <tissue evidence="1">Shoot tissue taken approximately 20 cm above the soil surface</tissue>
    </source>
</reference>
<sequence length="61" mass="6609">MKKFTSTSQTTVFQTIVKEKFHCLSSICDEGEACAGGDKYFSLAAWSLAITDGRVAENPGM</sequence>
<organism evidence="1">
    <name type="scientific">Arundo donax</name>
    <name type="common">Giant reed</name>
    <name type="synonym">Donax arundinaceus</name>
    <dbReference type="NCBI Taxonomy" id="35708"/>
    <lineage>
        <taxon>Eukaryota</taxon>
        <taxon>Viridiplantae</taxon>
        <taxon>Streptophyta</taxon>
        <taxon>Embryophyta</taxon>
        <taxon>Tracheophyta</taxon>
        <taxon>Spermatophyta</taxon>
        <taxon>Magnoliopsida</taxon>
        <taxon>Liliopsida</taxon>
        <taxon>Poales</taxon>
        <taxon>Poaceae</taxon>
        <taxon>PACMAD clade</taxon>
        <taxon>Arundinoideae</taxon>
        <taxon>Arundineae</taxon>
        <taxon>Arundo</taxon>
    </lineage>
</organism>
<accession>A0A0A9I3H8</accession>
<dbReference type="AlphaFoldDB" id="A0A0A9I3H8"/>